<dbReference type="SUPFAM" id="SSF54593">
    <property type="entry name" value="Glyoxalase/Bleomycin resistance protein/Dihydroxybiphenyl dioxygenase"/>
    <property type="match status" value="1"/>
</dbReference>
<dbReference type="PROSITE" id="PS51819">
    <property type="entry name" value="VOC"/>
    <property type="match status" value="1"/>
</dbReference>
<evidence type="ECO:0000313" key="3">
    <source>
        <dbReference type="Proteomes" id="UP000468735"/>
    </source>
</evidence>
<accession>A0A6H9YQ71</accession>
<evidence type="ECO:0000259" key="1">
    <source>
        <dbReference type="PROSITE" id="PS51819"/>
    </source>
</evidence>
<organism evidence="2 3">
    <name type="scientific">Actinomadura rudentiformis</name>
    <dbReference type="NCBI Taxonomy" id="359158"/>
    <lineage>
        <taxon>Bacteria</taxon>
        <taxon>Bacillati</taxon>
        <taxon>Actinomycetota</taxon>
        <taxon>Actinomycetes</taxon>
        <taxon>Streptosporangiales</taxon>
        <taxon>Thermomonosporaceae</taxon>
        <taxon>Actinomadura</taxon>
    </lineage>
</organism>
<comment type="caution">
    <text evidence="2">The sequence shown here is derived from an EMBL/GenBank/DDBJ whole genome shotgun (WGS) entry which is preliminary data.</text>
</comment>
<dbReference type="OrthoDB" id="9804907at2"/>
<sequence>MGLSSNRLTAMIAVTDMTQATEFYEGKLGLSAARTGADGSKVYTSDGRESMIVYPSPDHAGSSTATLVSWNVDDVEQTVDELTSNGVTFEQYEGVLESGFDYGTDEKGISPRAGGGKVAWFKDPDGNILSIEGDH</sequence>
<name>A0A6H9YQ71_9ACTN</name>
<protein>
    <submittedName>
        <fullName evidence="2">VOC family protein</fullName>
    </submittedName>
</protein>
<dbReference type="AlphaFoldDB" id="A0A6H9YQ71"/>
<dbReference type="InterPro" id="IPR004360">
    <property type="entry name" value="Glyas_Fos-R_dOase_dom"/>
</dbReference>
<evidence type="ECO:0000313" key="2">
    <source>
        <dbReference type="EMBL" id="KAB2350074.1"/>
    </source>
</evidence>
<proteinExistence type="predicted"/>
<dbReference type="EMBL" id="WBMT01000004">
    <property type="protein sequence ID" value="KAB2350074.1"/>
    <property type="molecule type" value="Genomic_DNA"/>
</dbReference>
<reference evidence="2 3" key="1">
    <citation type="submission" date="2019-09" db="EMBL/GenBank/DDBJ databases">
        <title>Actinomadura physcomitrii sp. nov., a novel actinomycete isolated from moss [Physcomitrium sphaericum (Ludw) Fuernr].</title>
        <authorList>
            <person name="Zhuang X."/>
            <person name="Liu C."/>
        </authorList>
    </citation>
    <scope>NUCLEOTIDE SEQUENCE [LARGE SCALE GENOMIC DNA]</scope>
    <source>
        <strain evidence="2 3">HMC1</strain>
    </source>
</reference>
<dbReference type="InterPro" id="IPR029068">
    <property type="entry name" value="Glyas_Bleomycin-R_OHBP_Dase"/>
</dbReference>
<dbReference type="InterPro" id="IPR037523">
    <property type="entry name" value="VOC_core"/>
</dbReference>
<dbReference type="Gene3D" id="3.10.180.10">
    <property type="entry name" value="2,3-Dihydroxybiphenyl 1,2-Dioxygenase, domain 1"/>
    <property type="match status" value="1"/>
</dbReference>
<gene>
    <name evidence="2" type="ORF">F8566_09660</name>
</gene>
<dbReference type="Pfam" id="PF00903">
    <property type="entry name" value="Glyoxalase"/>
    <property type="match status" value="1"/>
</dbReference>
<feature type="domain" description="VOC" evidence="1">
    <location>
        <begin position="4"/>
        <end position="134"/>
    </location>
</feature>
<dbReference type="Proteomes" id="UP000468735">
    <property type="component" value="Unassembled WGS sequence"/>
</dbReference>
<keyword evidence="3" id="KW-1185">Reference proteome</keyword>